<proteinExistence type="predicted"/>
<comment type="caution">
    <text evidence="1">The sequence shown here is derived from an EMBL/GenBank/DDBJ whole genome shotgun (WGS) entry which is preliminary data.</text>
</comment>
<dbReference type="AlphaFoldDB" id="A0A0F9AH95"/>
<sequence length="134" mass="14873">AIIGQMDLELPIGNDIHAIHTWQTTRASAAAWVNTIAHLEILADNTQIYYSSQFWEGARAKMQYHVDPQYRLGAAAANLTDTDLACNLWLLFDPLKDGQYILETAGLASLIFRYDAEAADAIRLIPVERLTVAA</sequence>
<accession>A0A0F9AH95</accession>
<evidence type="ECO:0000313" key="1">
    <source>
        <dbReference type="EMBL" id="KKL08775.1"/>
    </source>
</evidence>
<reference evidence="1" key="1">
    <citation type="journal article" date="2015" name="Nature">
        <title>Complex archaea that bridge the gap between prokaryotes and eukaryotes.</title>
        <authorList>
            <person name="Spang A."/>
            <person name="Saw J.H."/>
            <person name="Jorgensen S.L."/>
            <person name="Zaremba-Niedzwiedzka K."/>
            <person name="Martijn J."/>
            <person name="Lind A.E."/>
            <person name="van Eijk R."/>
            <person name="Schleper C."/>
            <person name="Guy L."/>
            <person name="Ettema T.J."/>
        </authorList>
    </citation>
    <scope>NUCLEOTIDE SEQUENCE</scope>
</reference>
<organism evidence="1">
    <name type="scientific">marine sediment metagenome</name>
    <dbReference type="NCBI Taxonomy" id="412755"/>
    <lineage>
        <taxon>unclassified sequences</taxon>
        <taxon>metagenomes</taxon>
        <taxon>ecological metagenomes</taxon>
    </lineage>
</organism>
<feature type="non-terminal residue" evidence="1">
    <location>
        <position position="1"/>
    </location>
</feature>
<dbReference type="EMBL" id="LAZR01042744">
    <property type="protein sequence ID" value="KKL08775.1"/>
    <property type="molecule type" value="Genomic_DNA"/>
</dbReference>
<gene>
    <name evidence="1" type="ORF">LCGC14_2572510</name>
</gene>
<protein>
    <submittedName>
        <fullName evidence="1">Uncharacterized protein</fullName>
    </submittedName>
</protein>
<name>A0A0F9AH95_9ZZZZ</name>